<dbReference type="InterPro" id="IPR012677">
    <property type="entry name" value="Nucleotide-bd_a/b_plait_sf"/>
</dbReference>
<dbReference type="InterPro" id="IPR000504">
    <property type="entry name" value="RRM_dom"/>
</dbReference>
<evidence type="ECO:0000256" key="1">
    <source>
        <dbReference type="ARBA" id="ARBA00022884"/>
    </source>
</evidence>
<feature type="domain" description="RRM" evidence="4">
    <location>
        <begin position="124"/>
        <end position="225"/>
    </location>
</feature>
<sequence length="441" mass="46987">MAKKRKTASKPEPVVKQEEPIFEEEVEPKPETKEAEESGSESESSDSESEESEESDSESEEKEESSESEEEEKKGKKIDREKVKKLLEPFGKDQLVDILREISVKNPSFISKINKAAEHDPSHRKIFVHGLGWDATNEALISIFKKFGTIEDCKVVSDKLTGRAKGYGFILFKHRSGARKALKQPQKKIGNRLTSCQLASAGPVPTQHPGPDLTGKKIYVSNVASDITPQKLYAFFSRFGEIEEGPLGLDKVTGKPRGFAIFVYKSPESVKKVLEEPFKNFEGHNLHCQKAVEGMKLIKAGPNMALNSGVGPSLNALLAAGQGPGMRIPPVLNPSGVGVSPVVNPSGITGVSPSLNQGVSGVNLANAGSFGSSGLSGYGAQHQQGLSGINSVNPSVVGNYGSQAALQGLGAYQNPQVGAQASAVRSQGMGPLGGLTSYPGY</sequence>
<evidence type="ECO:0000256" key="2">
    <source>
        <dbReference type="PROSITE-ProRule" id="PRU00176"/>
    </source>
</evidence>
<dbReference type="AlphaFoldDB" id="W1NUS0"/>
<organism evidence="5 6">
    <name type="scientific">Amborella trichopoda</name>
    <dbReference type="NCBI Taxonomy" id="13333"/>
    <lineage>
        <taxon>Eukaryota</taxon>
        <taxon>Viridiplantae</taxon>
        <taxon>Streptophyta</taxon>
        <taxon>Embryophyta</taxon>
        <taxon>Tracheophyta</taxon>
        <taxon>Spermatophyta</taxon>
        <taxon>Magnoliopsida</taxon>
        <taxon>Amborellales</taxon>
        <taxon>Amborellaceae</taxon>
        <taxon>Amborella</taxon>
    </lineage>
</organism>
<dbReference type="OMA" id="ESDPTHR"/>
<dbReference type="HOGENOM" id="CLU_012062_1_6_1"/>
<reference evidence="6" key="1">
    <citation type="journal article" date="2013" name="Science">
        <title>The Amborella genome and the evolution of flowering plants.</title>
        <authorList>
            <consortium name="Amborella Genome Project"/>
        </authorList>
    </citation>
    <scope>NUCLEOTIDE SEQUENCE [LARGE SCALE GENOMIC DNA]</scope>
</reference>
<name>W1NUS0_AMBTC</name>
<dbReference type="STRING" id="13333.W1NUS0"/>
<dbReference type="SMART" id="SM00360">
    <property type="entry name" value="RRM"/>
    <property type="match status" value="2"/>
</dbReference>
<dbReference type="Gramene" id="ERM99010">
    <property type="protein sequence ID" value="ERM99010"/>
    <property type="gene ID" value="AMTR_s00101p00040700"/>
</dbReference>
<dbReference type="Gene3D" id="3.30.70.330">
    <property type="match status" value="2"/>
</dbReference>
<feature type="compositionally biased region" description="Basic and acidic residues" evidence="3">
    <location>
        <begin position="27"/>
        <end position="36"/>
    </location>
</feature>
<dbReference type="EMBL" id="KI395058">
    <property type="protein sequence ID" value="ERM99010.1"/>
    <property type="molecule type" value="Genomic_DNA"/>
</dbReference>
<keyword evidence="6" id="KW-1185">Reference proteome</keyword>
<protein>
    <recommendedName>
        <fullName evidence="4">RRM domain-containing protein</fullName>
    </recommendedName>
</protein>
<feature type="compositionally biased region" description="Acidic residues" evidence="3">
    <location>
        <begin position="37"/>
        <end position="70"/>
    </location>
</feature>
<dbReference type="eggNOG" id="KOG0118">
    <property type="taxonomic scope" value="Eukaryota"/>
</dbReference>
<accession>W1NUS0</accession>
<keyword evidence="1 2" id="KW-0694">RNA-binding</keyword>
<feature type="domain" description="RRM" evidence="4">
    <location>
        <begin position="216"/>
        <end position="297"/>
    </location>
</feature>
<feature type="region of interest" description="Disordered" evidence="3">
    <location>
        <begin position="1"/>
        <end position="78"/>
    </location>
</feature>
<dbReference type="InterPro" id="IPR035979">
    <property type="entry name" value="RBD_domain_sf"/>
</dbReference>
<evidence type="ECO:0000256" key="3">
    <source>
        <dbReference type="SAM" id="MobiDB-lite"/>
    </source>
</evidence>
<dbReference type="Proteomes" id="UP000017836">
    <property type="component" value="Unassembled WGS sequence"/>
</dbReference>
<proteinExistence type="predicted"/>
<dbReference type="SUPFAM" id="SSF54928">
    <property type="entry name" value="RNA-binding domain, RBD"/>
    <property type="match status" value="2"/>
</dbReference>
<evidence type="ECO:0000313" key="6">
    <source>
        <dbReference type="Proteomes" id="UP000017836"/>
    </source>
</evidence>
<evidence type="ECO:0000313" key="5">
    <source>
        <dbReference type="EMBL" id="ERM99010.1"/>
    </source>
</evidence>
<gene>
    <name evidence="5" type="ORF">AMTR_s00101p00040700</name>
</gene>
<dbReference type="PANTHER" id="PTHR10352">
    <property type="entry name" value="EUKARYOTIC TRANSLATION INITIATION FACTOR 3 SUBUNIT G"/>
    <property type="match status" value="1"/>
</dbReference>
<dbReference type="Pfam" id="PF00076">
    <property type="entry name" value="RRM_1"/>
    <property type="match status" value="2"/>
</dbReference>
<dbReference type="GO" id="GO:0003723">
    <property type="term" value="F:RNA binding"/>
    <property type="evidence" value="ECO:0007669"/>
    <property type="project" value="UniProtKB-UniRule"/>
</dbReference>
<dbReference type="KEGG" id="atr:18427031"/>
<dbReference type="OrthoDB" id="1875751at2759"/>
<dbReference type="PROSITE" id="PS50102">
    <property type="entry name" value="RRM"/>
    <property type="match status" value="2"/>
</dbReference>
<evidence type="ECO:0000259" key="4">
    <source>
        <dbReference type="PROSITE" id="PS50102"/>
    </source>
</evidence>